<dbReference type="Pfam" id="PF22898">
    <property type="entry name" value="NOMO1-like_1st"/>
    <property type="match status" value="1"/>
</dbReference>
<feature type="compositionally biased region" description="Polar residues" evidence="7">
    <location>
        <begin position="1228"/>
        <end position="1241"/>
    </location>
</feature>
<dbReference type="GeneID" id="14873629"/>
<dbReference type="InterPro" id="IPR055074">
    <property type="entry name" value="NOMO1-3_2nd"/>
</dbReference>
<sequence>MYQYAKYKPTRSETWIIGDGFEEEEDEDTTIIKKLKEDIIRLLIVSCLLLLVSLPTFVVVGEKTADDDHLISCGGFVKVSKNLPKSKITYDDIKIRLLSKADMRVREETECAPNGYYFLPIYERGVYILQIQGPQGWTFAKNEIEINAQNVDDFKEDINFELTGFQLSGMVSSQDCEESLHRLVSLEGVKVSLKSSSLGVVAETTTRVSGQYVFEDIVPAKDYIVVAQHDRWTFSKNSISVDFAWDNYKVTPDIVIRGFDVTGSITFDNDPMKDVNFHLLSSSLDSIVGCKSTFKPSEAGYKSICSVKSGNDGRFVFSNVPCGKYKLVAQYQGADTKYDIEPSGYEFSVRGGDTRTDQVFEIKGFSVSGRVVNHLKEGISNANILVNGKKLTNTDDNGYYTLEQIKTGTYKIQVEKDHLTFEQLDQKMTPTKPVLPDIIVKTYDVCGQVSVPTPPTGVKVNPREITLQQGKSNEKSEKKLTEANGKFCFQVAPGTYTVSIGLSAQEKSKGLHFVSQSITTTITNKPQLELVFSQTRATVSGRIKPITPLQELPQSLIVTLQPTSRTGEKTNAVLSLSKNGGNDITFTFRDLLPGTYKIIAQNSQWCWSNNEKLIELIDTEEKNDIEFNQNGYRFEINSPHEQVSLTHQFEDQKQQTVALKKGDNEICLQAGKHQFNVKSCFQFEKNSFTVHARGDKPPIQKMVLKIEKMQLDGTIKVEKVEKDLLPSSIDVNVYKSAGGEHTSRTLLTTVKAVYDSLSSLYKFTFMSSFGDQIEFEPVDSKSSTTSKLLFYPQSRLVLIDSNNCLPEIETIVARPGLFIRGKVNPQTANVDITTYKGNDEVAEVTVQTNEKGEYVVGPLKDDAEYTLKASKPGFHFKKESDSNNFNAIQLGSLVVNIIDSVTKQPIQGVLLSVSGEGYRSNLRSPVNGSIGFFGLFPGQYFAKSLLKEYTISPSSLTIDIEQGKQKTIELVATRVAFSVFGSVKSLNGDPQQKVAVQALEGDSLIIVEETTTDPSGSYRLRGLMPGRSYTVRIASSDAEHQGTAIPSSHTVTVAKDDVENTDFIIVAHPSLASFFLSGDVVGVERSQLANLRANLYLQKDHSLYRQLDLGFATFFDFGSIPLTNNYLLRIEHTKIGVISKEIPVGGQGEKSVRHVTVNVQMPQKQQSSSSSHSSSHIDSTADHSVPIAGLSFFVFVVLSVLYPTKVWETLKSIKNGTILKKIKAQVRGNHSGQQNSENYLSSKDMYKPNKDKAKIKRK</sequence>
<dbReference type="SUPFAM" id="SSF49478">
    <property type="entry name" value="Cna protein B-type domain"/>
    <property type="match status" value="1"/>
</dbReference>
<dbReference type="InterPro" id="IPR013784">
    <property type="entry name" value="Carb-bd-like_fold"/>
</dbReference>
<dbReference type="KEGG" id="dfa:DFA_00520"/>
<dbReference type="Pfam" id="PF23660">
    <property type="entry name" value="NOMO_8th"/>
    <property type="match status" value="1"/>
</dbReference>
<evidence type="ECO:0000256" key="6">
    <source>
        <dbReference type="ARBA" id="ARBA00023136"/>
    </source>
</evidence>
<evidence type="ECO:0000256" key="7">
    <source>
        <dbReference type="SAM" id="MobiDB-lite"/>
    </source>
</evidence>
<keyword evidence="3" id="KW-0732">Signal</keyword>
<feature type="domain" description="NOMO eighth prealbumin-like" evidence="14">
    <location>
        <begin position="711"/>
        <end position="814"/>
    </location>
</feature>
<evidence type="ECO:0000259" key="11">
    <source>
        <dbReference type="Pfam" id="PF22904"/>
    </source>
</evidence>
<dbReference type="OMA" id="FVFKGFG"/>
<dbReference type="PANTHER" id="PTHR23303:SF14">
    <property type="entry name" value="BOS COMPLEX SUBUNIT NOMO1-RELATED"/>
    <property type="match status" value="1"/>
</dbReference>
<evidence type="ECO:0000259" key="10">
    <source>
        <dbReference type="Pfam" id="PF22902"/>
    </source>
</evidence>
<dbReference type="InterPro" id="IPR051417">
    <property type="entry name" value="SDr/BOS_complex"/>
</dbReference>
<dbReference type="AlphaFoldDB" id="F4PSB3"/>
<dbReference type="Gene3D" id="2.60.40.1120">
    <property type="entry name" value="Carboxypeptidase-like, regulatory domain"/>
    <property type="match status" value="1"/>
</dbReference>
<feature type="domain" description="NOMO seventh transthyretin-like" evidence="12">
    <location>
        <begin position="636"/>
        <end position="691"/>
    </location>
</feature>
<evidence type="ECO:0000256" key="4">
    <source>
        <dbReference type="ARBA" id="ARBA00022824"/>
    </source>
</evidence>
<dbReference type="InterPro" id="IPR056319">
    <property type="entry name" value="NOMO_7th"/>
</dbReference>
<dbReference type="GO" id="GO:0030246">
    <property type="term" value="F:carbohydrate binding"/>
    <property type="evidence" value="ECO:0007669"/>
    <property type="project" value="InterPro"/>
</dbReference>
<dbReference type="PANTHER" id="PTHR23303">
    <property type="entry name" value="CARBOXYPEPTIDASE REGULATORY REGION-CONTAINING"/>
    <property type="match status" value="1"/>
</dbReference>
<feature type="transmembrane region" description="Helical" evidence="8">
    <location>
        <begin position="39"/>
        <end position="60"/>
    </location>
</feature>
<evidence type="ECO:0000256" key="2">
    <source>
        <dbReference type="ARBA" id="ARBA00022692"/>
    </source>
</evidence>
<dbReference type="Pfam" id="PF22902">
    <property type="entry name" value="NOMO1-like_9th"/>
    <property type="match status" value="1"/>
</dbReference>
<name>F4PSB3_CACFS</name>
<dbReference type="RefSeq" id="XP_004358509.1">
    <property type="nucleotide sequence ID" value="XM_004358452.1"/>
</dbReference>
<evidence type="ECO:0000256" key="8">
    <source>
        <dbReference type="SAM" id="Phobius"/>
    </source>
</evidence>
<dbReference type="SUPFAM" id="SSF49452">
    <property type="entry name" value="Starch-binding domain-like"/>
    <property type="match status" value="2"/>
</dbReference>
<dbReference type="Proteomes" id="UP000007797">
    <property type="component" value="Unassembled WGS sequence"/>
</dbReference>
<dbReference type="STRING" id="1054147.F4PSB3"/>
<evidence type="ECO:0000256" key="5">
    <source>
        <dbReference type="ARBA" id="ARBA00022989"/>
    </source>
</evidence>
<evidence type="ECO:0000259" key="13">
    <source>
        <dbReference type="Pfam" id="PF23194"/>
    </source>
</evidence>
<accession>F4PSB3</accession>
<evidence type="ECO:0000259" key="14">
    <source>
        <dbReference type="Pfam" id="PF23660"/>
    </source>
</evidence>
<feature type="domain" description="NOMO second beta-sandwich" evidence="11">
    <location>
        <begin position="163"/>
        <end position="256"/>
    </location>
</feature>
<dbReference type="EMBL" id="GL883010">
    <property type="protein sequence ID" value="EGG20659.1"/>
    <property type="molecule type" value="Genomic_DNA"/>
</dbReference>
<keyword evidence="5 8" id="KW-1133">Transmembrane helix</keyword>
<dbReference type="OrthoDB" id="10263633at2759"/>
<feature type="domain" description="NOMO-like N-terminal beta-sandwich" evidence="9">
    <location>
        <begin position="84"/>
        <end position="160"/>
    </location>
</feature>
<proteinExistence type="predicted"/>
<protein>
    <submittedName>
        <fullName evidence="15">Uncharacterized protein</fullName>
    </submittedName>
</protein>
<evidence type="ECO:0000313" key="16">
    <source>
        <dbReference type="Proteomes" id="UP000007797"/>
    </source>
</evidence>
<dbReference type="InterPro" id="IPR056187">
    <property type="entry name" value="NOMO_8th"/>
</dbReference>
<evidence type="ECO:0000256" key="1">
    <source>
        <dbReference type="ARBA" id="ARBA00004115"/>
    </source>
</evidence>
<dbReference type="Gene3D" id="2.60.40.10">
    <property type="entry name" value="Immunoglobulins"/>
    <property type="match status" value="1"/>
</dbReference>
<dbReference type="InterPro" id="IPR055075">
    <property type="entry name" value="NOMO-like_N"/>
</dbReference>
<gene>
    <name evidence="15" type="ORF">DFA_00520</name>
</gene>
<evidence type="ECO:0000256" key="3">
    <source>
        <dbReference type="ARBA" id="ARBA00022729"/>
    </source>
</evidence>
<keyword evidence="16" id="KW-1185">Reference proteome</keyword>
<dbReference type="Pfam" id="PF13620">
    <property type="entry name" value="CarboxypepD_reg"/>
    <property type="match status" value="2"/>
</dbReference>
<feature type="domain" description="NOMO-like ninth beta-sandwich" evidence="10">
    <location>
        <begin position="816"/>
        <end position="887"/>
    </location>
</feature>
<keyword evidence="6 8" id="KW-0472">Membrane</keyword>
<organism evidence="15 16">
    <name type="scientific">Cavenderia fasciculata</name>
    <name type="common">Slime mold</name>
    <name type="synonym">Dictyostelium fasciculatum</name>
    <dbReference type="NCBI Taxonomy" id="261658"/>
    <lineage>
        <taxon>Eukaryota</taxon>
        <taxon>Amoebozoa</taxon>
        <taxon>Evosea</taxon>
        <taxon>Eumycetozoa</taxon>
        <taxon>Dictyostelia</taxon>
        <taxon>Acytosteliales</taxon>
        <taxon>Cavenderiaceae</taxon>
        <taxon>Cavenderia</taxon>
    </lineage>
</organism>
<reference evidence="16" key="1">
    <citation type="journal article" date="2011" name="Genome Res.">
        <title>Phylogeny-wide analysis of social amoeba genomes highlights ancient origins for complex intercellular communication.</title>
        <authorList>
            <person name="Heidel A.J."/>
            <person name="Lawal H.M."/>
            <person name="Felder M."/>
            <person name="Schilde C."/>
            <person name="Helps N.R."/>
            <person name="Tunggal B."/>
            <person name="Rivero F."/>
            <person name="John U."/>
            <person name="Schleicher M."/>
            <person name="Eichinger L."/>
            <person name="Platzer M."/>
            <person name="Noegel A.A."/>
            <person name="Schaap P."/>
            <person name="Gloeckner G."/>
        </authorList>
    </citation>
    <scope>NUCLEOTIDE SEQUENCE [LARGE SCALE GENOMIC DNA]</scope>
    <source>
        <strain evidence="16">SH3</strain>
    </source>
</reference>
<evidence type="ECO:0000313" key="15">
    <source>
        <dbReference type="EMBL" id="EGG20659.1"/>
    </source>
</evidence>
<keyword evidence="2 8" id="KW-0812">Transmembrane</keyword>
<dbReference type="Pfam" id="PF23141">
    <property type="entry name" value="Ig_NOMO"/>
    <property type="match status" value="1"/>
</dbReference>
<feature type="domain" description="NOMO fifth transthyretin-like" evidence="13">
    <location>
        <begin position="444"/>
        <end position="532"/>
    </location>
</feature>
<dbReference type="InterPro" id="IPR055073">
    <property type="entry name" value="NOMO1-like_9th"/>
</dbReference>
<dbReference type="Pfam" id="PF22904">
    <property type="entry name" value="NOMO1-like_2nd"/>
    <property type="match status" value="1"/>
</dbReference>
<dbReference type="InterPro" id="IPR013783">
    <property type="entry name" value="Ig-like_fold"/>
</dbReference>
<feature type="region of interest" description="Disordered" evidence="7">
    <location>
        <begin position="1225"/>
        <end position="1258"/>
    </location>
</feature>
<dbReference type="InterPro" id="IPR056190">
    <property type="entry name" value="NOMO_5th"/>
</dbReference>
<keyword evidence="4" id="KW-0256">Endoplasmic reticulum</keyword>
<dbReference type="GO" id="GO:0005789">
    <property type="term" value="C:endoplasmic reticulum membrane"/>
    <property type="evidence" value="ECO:0007669"/>
    <property type="project" value="UniProtKB-SubCell"/>
</dbReference>
<comment type="subcellular location">
    <subcellularLocation>
        <location evidence="1">Endoplasmic reticulum membrane</location>
        <topology evidence="1">Single-pass type I membrane protein</topology>
    </subcellularLocation>
</comment>
<evidence type="ECO:0000259" key="12">
    <source>
        <dbReference type="Pfam" id="PF23141"/>
    </source>
</evidence>
<evidence type="ECO:0000259" key="9">
    <source>
        <dbReference type="Pfam" id="PF22898"/>
    </source>
</evidence>
<dbReference type="Pfam" id="PF23194">
    <property type="entry name" value="NOMO_5th"/>
    <property type="match status" value="1"/>
</dbReference>